<sequence length="152" mass="17314">MALDDDIRILSAVRLFEGFTQEQLRLLAFGAETTLLQANHKLYREDDEADSAYVVVSGRIVLYREQSGERIPIGTVGPGTMLSELALIADTNRLTSASAEIDSEVIRLSRKMFRRILEEYPEVAVKLHQRISEEFQDMIRRIEELAPRFSGK</sequence>
<dbReference type="RefSeq" id="WP_010912285.1">
    <property type="nucleotide sequence ID" value="NZ_LZTH01000034.1"/>
</dbReference>
<dbReference type="InterPro" id="IPR018490">
    <property type="entry name" value="cNMP-bd_dom_sf"/>
</dbReference>
<dbReference type="AlphaFoldDB" id="A0A1A5I1J5"/>
<dbReference type="InterPro" id="IPR014710">
    <property type="entry name" value="RmlC-like_jellyroll"/>
</dbReference>
<comment type="caution">
    <text evidence="2">The sequence shown here is derived from an EMBL/GenBank/DDBJ whole genome shotgun (WGS) entry which is preliminary data.</text>
</comment>
<dbReference type="Gene3D" id="2.60.120.10">
    <property type="entry name" value="Jelly Rolls"/>
    <property type="match status" value="1"/>
</dbReference>
<dbReference type="EMBL" id="LZTJ01000001">
    <property type="protein sequence ID" value="OBP82989.1"/>
    <property type="molecule type" value="Genomic_DNA"/>
</dbReference>
<evidence type="ECO:0000259" key="1">
    <source>
        <dbReference type="PROSITE" id="PS50042"/>
    </source>
</evidence>
<dbReference type="PANTHER" id="PTHR24567">
    <property type="entry name" value="CRP FAMILY TRANSCRIPTIONAL REGULATORY PROTEIN"/>
    <property type="match status" value="1"/>
</dbReference>
<dbReference type="InterPro" id="IPR050397">
    <property type="entry name" value="Env_Response_Regulators"/>
</dbReference>
<reference evidence="3" key="1">
    <citation type="submission" date="2016-06" db="EMBL/GenBank/DDBJ databases">
        <title>NZP2037 Pacbio-Illumina hybrid assembly.</title>
        <authorList>
            <person name="Ramsay J.P."/>
        </authorList>
    </citation>
    <scope>NUCLEOTIDE SEQUENCE [LARGE SCALE GENOMIC DNA]</scope>
    <source>
        <strain evidence="3">R7ANS::ICEMlSym2042</strain>
    </source>
</reference>
<feature type="domain" description="Cyclic nucleotide-binding" evidence="1">
    <location>
        <begin position="15"/>
        <end position="134"/>
    </location>
</feature>
<gene>
    <name evidence="2" type="ORF">BAE39_05570</name>
</gene>
<protein>
    <submittedName>
        <fullName evidence="2">Cyclic nucleotide-binding protein</fullName>
    </submittedName>
</protein>
<evidence type="ECO:0000313" key="3">
    <source>
        <dbReference type="Proteomes" id="UP000093748"/>
    </source>
</evidence>
<dbReference type="GO" id="GO:0005829">
    <property type="term" value="C:cytosol"/>
    <property type="evidence" value="ECO:0007669"/>
    <property type="project" value="TreeGrafter"/>
</dbReference>
<dbReference type="OrthoDB" id="9807547at2"/>
<accession>A0A1A5I1J5</accession>
<dbReference type="SUPFAM" id="SSF51206">
    <property type="entry name" value="cAMP-binding domain-like"/>
    <property type="match status" value="1"/>
</dbReference>
<dbReference type="GeneID" id="66681302"/>
<dbReference type="InterPro" id="IPR000595">
    <property type="entry name" value="cNMP-bd_dom"/>
</dbReference>
<evidence type="ECO:0000313" key="2">
    <source>
        <dbReference type="EMBL" id="OBP82989.1"/>
    </source>
</evidence>
<dbReference type="Proteomes" id="UP000093748">
    <property type="component" value="Unassembled WGS sequence"/>
</dbReference>
<name>A0A1A5I1J5_RHILI</name>
<dbReference type="SMART" id="SM00100">
    <property type="entry name" value="cNMP"/>
    <property type="match status" value="1"/>
</dbReference>
<dbReference type="Pfam" id="PF00027">
    <property type="entry name" value="cNMP_binding"/>
    <property type="match status" value="1"/>
</dbReference>
<proteinExistence type="predicted"/>
<organism evidence="2 3">
    <name type="scientific">Rhizobium loti</name>
    <name type="common">Mesorhizobium loti</name>
    <dbReference type="NCBI Taxonomy" id="381"/>
    <lineage>
        <taxon>Bacteria</taxon>
        <taxon>Pseudomonadati</taxon>
        <taxon>Pseudomonadota</taxon>
        <taxon>Alphaproteobacteria</taxon>
        <taxon>Hyphomicrobiales</taxon>
        <taxon>Phyllobacteriaceae</taxon>
        <taxon>Mesorhizobium</taxon>
    </lineage>
</organism>
<dbReference type="PROSITE" id="PS50042">
    <property type="entry name" value="CNMP_BINDING_3"/>
    <property type="match status" value="1"/>
</dbReference>
<dbReference type="GO" id="GO:0003700">
    <property type="term" value="F:DNA-binding transcription factor activity"/>
    <property type="evidence" value="ECO:0007669"/>
    <property type="project" value="TreeGrafter"/>
</dbReference>
<dbReference type="PANTHER" id="PTHR24567:SF68">
    <property type="entry name" value="DNA-BINDING TRANSCRIPTIONAL DUAL REGULATOR CRP"/>
    <property type="match status" value="1"/>
</dbReference>
<dbReference type="CDD" id="cd00038">
    <property type="entry name" value="CAP_ED"/>
    <property type="match status" value="1"/>
</dbReference>